<sequence>MASTWKIRLTFVYLSVLFVLANAQSKQISTETVVLNVTAVSETNQTKYSVQINLNIGLLDNETFINGAPLKPSGVTRMTCPALLLDGSNVSSSNLADGLVSSELRLMVNQSYVQSEAGEQLLLLVLSQEIIQLADEKVQQPDACEVEILWNQSSEEITQVTNIYPSSRSKLYAIPRESDVLVTNASIRNTVEDQVLNTTSHYLLKHAETTQEEIAAPGKLPETPLRMDPETLYESREEEERTSDSLLLGSPLSGSMSSYSVACQWVKGLRDKLRRFWSDSIPLFFLIMWVVVVGVAGSAVIIKILDLLFPSCEHGGFFHLNPETLMPDDEKQSLIDNMEGETTEKSILIEK</sequence>
<keyword evidence="1" id="KW-0812">Transmembrane</keyword>
<dbReference type="GeneID" id="107755264"/>
<evidence type="ECO:0000313" key="4">
    <source>
        <dbReference type="Proteomes" id="UP000472270"/>
    </source>
</evidence>
<dbReference type="AlphaFoldDB" id="A0A673H4E4"/>
<keyword evidence="2" id="KW-0732">Signal</keyword>
<dbReference type="OrthoDB" id="10022429at2759"/>
<keyword evidence="4" id="KW-1185">Reference proteome</keyword>
<dbReference type="InterPro" id="IPR042319">
    <property type="entry name" value="GINM1"/>
</dbReference>
<feature type="chain" id="PRO_5025497686" evidence="2">
    <location>
        <begin position="24"/>
        <end position="351"/>
    </location>
</feature>
<dbReference type="Ensembl" id="ENSSRHT00000022049.1">
    <property type="protein sequence ID" value="ENSSRHP00000021380.1"/>
    <property type="gene ID" value="ENSSRHG00000011376.1"/>
</dbReference>
<dbReference type="PANTHER" id="PTHR28549:SF1">
    <property type="entry name" value="GLYCOPROTEIN INTEGRAL MEMBRANE PROTEIN 1"/>
    <property type="match status" value="1"/>
</dbReference>
<dbReference type="Proteomes" id="UP000472270">
    <property type="component" value="Unassembled WGS sequence"/>
</dbReference>
<name>A0A673H4E4_9TELE</name>
<gene>
    <name evidence="3" type="primary">LOC107755264</name>
</gene>
<evidence type="ECO:0000256" key="2">
    <source>
        <dbReference type="SAM" id="SignalP"/>
    </source>
</evidence>
<keyword evidence="1" id="KW-0472">Membrane</keyword>
<evidence type="ECO:0000313" key="3">
    <source>
        <dbReference type="Ensembl" id="ENSSRHP00000021380.1"/>
    </source>
</evidence>
<organism evidence="3 4">
    <name type="scientific">Sinocyclocheilus rhinocerous</name>
    <dbReference type="NCBI Taxonomy" id="307959"/>
    <lineage>
        <taxon>Eukaryota</taxon>
        <taxon>Metazoa</taxon>
        <taxon>Chordata</taxon>
        <taxon>Craniata</taxon>
        <taxon>Vertebrata</taxon>
        <taxon>Euteleostomi</taxon>
        <taxon>Actinopterygii</taxon>
        <taxon>Neopterygii</taxon>
        <taxon>Teleostei</taxon>
        <taxon>Ostariophysi</taxon>
        <taxon>Cypriniformes</taxon>
        <taxon>Cyprinidae</taxon>
        <taxon>Cyprininae</taxon>
        <taxon>Sinocyclocheilus</taxon>
    </lineage>
</organism>
<dbReference type="RefSeq" id="XP_016427491.1">
    <property type="nucleotide sequence ID" value="XM_016572005.1"/>
</dbReference>
<reference evidence="3" key="1">
    <citation type="submission" date="2025-08" db="UniProtKB">
        <authorList>
            <consortium name="Ensembl"/>
        </authorList>
    </citation>
    <scope>IDENTIFICATION</scope>
</reference>
<proteinExistence type="predicted"/>
<dbReference type="PANTHER" id="PTHR28549">
    <property type="entry name" value="GLYCOPROTEIN INTEGRAL MEMBRANE PROTEIN 1"/>
    <property type="match status" value="1"/>
</dbReference>
<protein>
    <submittedName>
        <fullName evidence="3">Glycoprotein integral membrane protein 1-like</fullName>
    </submittedName>
</protein>
<feature type="signal peptide" evidence="2">
    <location>
        <begin position="1"/>
        <end position="23"/>
    </location>
</feature>
<evidence type="ECO:0000256" key="1">
    <source>
        <dbReference type="SAM" id="Phobius"/>
    </source>
</evidence>
<keyword evidence="1" id="KW-1133">Transmembrane helix</keyword>
<dbReference type="KEGG" id="srx:107755264"/>
<accession>A0A673H4E4</accession>
<reference evidence="3" key="2">
    <citation type="submission" date="2025-09" db="UniProtKB">
        <authorList>
            <consortium name="Ensembl"/>
        </authorList>
    </citation>
    <scope>IDENTIFICATION</scope>
</reference>
<feature type="transmembrane region" description="Helical" evidence="1">
    <location>
        <begin position="281"/>
        <end position="302"/>
    </location>
</feature>